<dbReference type="Gene3D" id="2.10.25.10">
    <property type="entry name" value="Laminin"/>
    <property type="match status" value="7"/>
</dbReference>
<sequence length="272" mass="29690">MPQLFRTTWRANLSLGIQMSAVLIGFTLCALLLFSMPAFAQSTSQSVPENATATSYGDGWKCNAGYRLSGDVCAAVVVPENAYPTNRTYGLGWECLHGFRENDEATCVAVIVPDGGFLDSSGERWHCSRGFLKIDDTCQEIVVPANAYLADTTYGPAWECKRGFEALDDRCVAIVVPANAYLNSSGYGQPWTCERGYFVQDGTCAAVMIPEHAYLDDATYGTGWKCERGYATSGVNCETIELPANAHLDRSGNRWNCNKNFKSSKGLCVLDN</sequence>
<keyword evidence="1" id="KW-0732">Signal</keyword>
<gene>
    <name evidence="2" type="ORF">SAMN06265380_1011223</name>
</gene>
<feature type="chain" id="PRO_5021907679" description="MSP1 EGF domain 1" evidence="1">
    <location>
        <begin position="41"/>
        <end position="272"/>
    </location>
</feature>
<protein>
    <recommendedName>
        <fullName evidence="4">MSP1 EGF domain 1</fullName>
    </recommendedName>
</protein>
<keyword evidence="3" id="KW-1185">Reference proteome</keyword>
<dbReference type="SUPFAM" id="SSF57184">
    <property type="entry name" value="Growth factor receptor domain"/>
    <property type="match status" value="1"/>
</dbReference>
<dbReference type="AlphaFoldDB" id="A0A521BU71"/>
<dbReference type="InterPro" id="IPR009030">
    <property type="entry name" value="Growth_fac_rcpt_cys_sf"/>
</dbReference>
<evidence type="ECO:0000313" key="2">
    <source>
        <dbReference type="EMBL" id="SMO50719.1"/>
    </source>
</evidence>
<name>A0A521BU71_9RHOB</name>
<feature type="signal peptide" evidence="1">
    <location>
        <begin position="1"/>
        <end position="40"/>
    </location>
</feature>
<evidence type="ECO:0000313" key="3">
    <source>
        <dbReference type="Proteomes" id="UP000319555"/>
    </source>
</evidence>
<reference evidence="2 3" key="1">
    <citation type="submission" date="2017-05" db="EMBL/GenBank/DDBJ databases">
        <authorList>
            <person name="Varghese N."/>
            <person name="Submissions S."/>
        </authorList>
    </citation>
    <scope>NUCLEOTIDE SEQUENCE [LARGE SCALE GENOMIC DNA]</scope>
    <source>
        <strain evidence="2 3">DSM 28009</strain>
    </source>
</reference>
<dbReference type="Proteomes" id="UP000319555">
    <property type="component" value="Unassembled WGS sequence"/>
</dbReference>
<accession>A0A521BU71</accession>
<organism evidence="2 3">
    <name type="scientific">Ruegeria faecimaris</name>
    <dbReference type="NCBI Taxonomy" id="686389"/>
    <lineage>
        <taxon>Bacteria</taxon>
        <taxon>Pseudomonadati</taxon>
        <taxon>Pseudomonadota</taxon>
        <taxon>Alphaproteobacteria</taxon>
        <taxon>Rhodobacterales</taxon>
        <taxon>Roseobacteraceae</taxon>
        <taxon>Ruegeria</taxon>
    </lineage>
</organism>
<evidence type="ECO:0000256" key="1">
    <source>
        <dbReference type="SAM" id="SignalP"/>
    </source>
</evidence>
<evidence type="ECO:0008006" key="4">
    <source>
        <dbReference type="Google" id="ProtNLM"/>
    </source>
</evidence>
<dbReference type="EMBL" id="FXTE01000001">
    <property type="protein sequence ID" value="SMO50719.1"/>
    <property type="molecule type" value="Genomic_DNA"/>
</dbReference>
<proteinExistence type="predicted"/>